<dbReference type="SUPFAM" id="SSF53335">
    <property type="entry name" value="S-adenosyl-L-methionine-dependent methyltransferases"/>
    <property type="match status" value="1"/>
</dbReference>
<dbReference type="GO" id="GO:0008171">
    <property type="term" value="F:O-methyltransferase activity"/>
    <property type="evidence" value="ECO:0007669"/>
    <property type="project" value="InterPro"/>
</dbReference>
<accession>A0A9D1FVJ7</accession>
<sequence length="355" mass="40868">MNELKYRRKNRKHSTISALTQAQQTAFAPLTFQAIGTMLDLGILKKLDEKPCRPQDLMSELNLSEYIVSTLLEIAETANIAEQNHDGSFSATTVGKAFLYDEMTKVNFNFVREVCYLGASEMTKSFLNEKPEGLHKFFGNTRTIYPLVPKLPEKVRKSWYEFDHYYSDNCYDIIYKIIAAENPKRIFDIGANTGKFEKTCLKYNPNIDITMLDLHENIEIVSRDKELQTCKFHAIDVLDETQKFPQLSGAVFMSQFLDCFAKQQIISILTRISENSEENTLVYILEPFTDNQQFEGARYSLVHTSLYFTCMANGNSKMYKQTEMEEMIEQSGLKLKNTYTGIGAHDYTLLECVKK</sequence>
<evidence type="ECO:0000256" key="3">
    <source>
        <dbReference type="ARBA" id="ARBA00022691"/>
    </source>
</evidence>
<gene>
    <name evidence="6" type="ORF">IAD41_04285</name>
</gene>
<dbReference type="GO" id="GO:0032259">
    <property type="term" value="P:methylation"/>
    <property type="evidence" value="ECO:0007669"/>
    <property type="project" value="UniProtKB-KW"/>
</dbReference>
<dbReference type="EMBL" id="DVJO01000091">
    <property type="protein sequence ID" value="HIS82805.1"/>
    <property type="molecule type" value="Genomic_DNA"/>
</dbReference>
<keyword evidence="3" id="KW-0949">S-adenosyl-L-methionine</keyword>
<protein>
    <submittedName>
        <fullName evidence="6">SAM-dependent methyltransferase</fullName>
    </submittedName>
</protein>
<organism evidence="6 7">
    <name type="scientific">Candidatus Scatenecus faecavium</name>
    <dbReference type="NCBI Taxonomy" id="2840915"/>
    <lineage>
        <taxon>Bacteria</taxon>
        <taxon>Candidatus Scatenecus</taxon>
    </lineage>
</organism>
<reference evidence="6" key="1">
    <citation type="submission" date="2020-10" db="EMBL/GenBank/DDBJ databases">
        <authorList>
            <person name="Gilroy R."/>
        </authorList>
    </citation>
    <scope>NUCLEOTIDE SEQUENCE</scope>
    <source>
        <strain evidence="6">CHK152-2994</strain>
    </source>
</reference>
<dbReference type="PANTHER" id="PTHR43712">
    <property type="entry name" value="PUTATIVE (AFU_ORTHOLOGUE AFUA_4G14580)-RELATED"/>
    <property type="match status" value="1"/>
</dbReference>
<feature type="domain" description="O-methyltransferase C-terminal" evidence="4">
    <location>
        <begin position="180"/>
        <end position="332"/>
    </location>
</feature>
<dbReference type="InterPro" id="IPR001077">
    <property type="entry name" value="COMT_C"/>
</dbReference>
<dbReference type="Gene3D" id="1.10.10.10">
    <property type="entry name" value="Winged helix-like DNA-binding domain superfamily/Winged helix DNA-binding domain"/>
    <property type="match status" value="1"/>
</dbReference>
<dbReference type="PANTHER" id="PTHR43712:SF2">
    <property type="entry name" value="O-METHYLTRANSFERASE CICE"/>
    <property type="match status" value="1"/>
</dbReference>
<dbReference type="InterPro" id="IPR029063">
    <property type="entry name" value="SAM-dependent_MTases_sf"/>
</dbReference>
<dbReference type="Gene3D" id="1.20.58.1390">
    <property type="match status" value="1"/>
</dbReference>
<evidence type="ECO:0000256" key="1">
    <source>
        <dbReference type="ARBA" id="ARBA00022603"/>
    </source>
</evidence>
<keyword evidence="1 6" id="KW-0489">Methyltransferase</keyword>
<dbReference type="InterPro" id="IPR049480">
    <property type="entry name" value="BVU_1015-like_N"/>
</dbReference>
<feature type="domain" description="BVU-1015-like N-terminal dimerisation-like" evidence="5">
    <location>
        <begin position="21"/>
        <end position="80"/>
    </location>
</feature>
<dbReference type="Proteomes" id="UP000824139">
    <property type="component" value="Unassembled WGS sequence"/>
</dbReference>
<evidence type="ECO:0000313" key="6">
    <source>
        <dbReference type="EMBL" id="HIS82805.1"/>
    </source>
</evidence>
<dbReference type="InterPro" id="IPR016461">
    <property type="entry name" value="COMT-like"/>
</dbReference>
<dbReference type="PROSITE" id="PS51683">
    <property type="entry name" value="SAM_OMT_II"/>
    <property type="match status" value="1"/>
</dbReference>
<name>A0A9D1FVJ7_9BACT</name>
<dbReference type="AlphaFoldDB" id="A0A9D1FVJ7"/>
<evidence type="ECO:0000259" key="5">
    <source>
        <dbReference type="Pfam" id="PF21212"/>
    </source>
</evidence>
<dbReference type="InterPro" id="IPR036388">
    <property type="entry name" value="WH-like_DNA-bd_sf"/>
</dbReference>
<comment type="caution">
    <text evidence="6">The sequence shown here is derived from an EMBL/GenBank/DDBJ whole genome shotgun (WGS) entry which is preliminary data.</text>
</comment>
<dbReference type="InterPro" id="IPR036390">
    <property type="entry name" value="WH_DNA-bd_sf"/>
</dbReference>
<reference evidence="6" key="2">
    <citation type="journal article" date="2021" name="PeerJ">
        <title>Extensive microbial diversity within the chicken gut microbiome revealed by metagenomics and culture.</title>
        <authorList>
            <person name="Gilroy R."/>
            <person name="Ravi A."/>
            <person name="Getino M."/>
            <person name="Pursley I."/>
            <person name="Horton D.L."/>
            <person name="Alikhan N.F."/>
            <person name="Baker D."/>
            <person name="Gharbi K."/>
            <person name="Hall N."/>
            <person name="Watson M."/>
            <person name="Adriaenssens E.M."/>
            <person name="Foster-Nyarko E."/>
            <person name="Jarju S."/>
            <person name="Secka A."/>
            <person name="Antonio M."/>
            <person name="Oren A."/>
            <person name="Chaudhuri R.R."/>
            <person name="La Ragione R."/>
            <person name="Hildebrand F."/>
            <person name="Pallen M.J."/>
        </authorList>
    </citation>
    <scope>NUCLEOTIDE SEQUENCE</scope>
    <source>
        <strain evidence="6">CHK152-2994</strain>
    </source>
</reference>
<dbReference type="SUPFAM" id="SSF46785">
    <property type="entry name" value="Winged helix' DNA-binding domain"/>
    <property type="match status" value="1"/>
</dbReference>
<keyword evidence="2" id="KW-0808">Transferase</keyword>
<evidence type="ECO:0000313" key="7">
    <source>
        <dbReference type="Proteomes" id="UP000824139"/>
    </source>
</evidence>
<proteinExistence type="predicted"/>
<dbReference type="Pfam" id="PF00891">
    <property type="entry name" value="Methyltransf_2"/>
    <property type="match status" value="1"/>
</dbReference>
<dbReference type="Gene3D" id="3.40.50.150">
    <property type="entry name" value="Vaccinia Virus protein VP39"/>
    <property type="match status" value="1"/>
</dbReference>
<dbReference type="Pfam" id="PF21212">
    <property type="entry name" value="Dimerisation2-like_dom"/>
    <property type="match status" value="1"/>
</dbReference>
<evidence type="ECO:0000259" key="4">
    <source>
        <dbReference type="Pfam" id="PF00891"/>
    </source>
</evidence>
<evidence type="ECO:0000256" key="2">
    <source>
        <dbReference type="ARBA" id="ARBA00022679"/>
    </source>
</evidence>